<accession>A0A0L0TEE4</accession>
<dbReference type="EMBL" id="GG745387">
    <property type="protein sequence ID" value="KNE73031.1"/>
    <property type="molecule type" value="Genomic_DNA"/>
</dbReference>
<feature type="coiled-coil region" evidence="1">
    <location>
        <begin position="463"/>
        <end position="509"/>
    </location>
</feature>
<dbReference type="eggNOG" id="ENOG502QS4E">
    <property type="taxonomic scope" value="Eukaryota"/>
</dbReference>
<dbReference type="Proteomes" id="UP000054350">
    <property type="component" value="Unassembled WGS sequence"/>
</dbReference>
<dbReference type="InterPro" id="IPR029602">
    <property type="entry name" value="IFT74"/>
</dbReference>
<feature type="coiled-coil region" evidence="1">
    <location>
        <begin position="232"/>
        <end position="300"/>
    </location>
</feature>
<dbReference type="PANTHER" id="PTHR31432:SF0">
    <property type="entry name" value="INTRAFLAGELLAR TRANSPORT PROTEIN 74 HOMOLOG"/>
    <property type="match status" value="1"/>
</dbReference>
<evidence type="ECO:0000256" key="1">
    <source>
        <dbReference type="SAM" id="Coils"/>
    </source>
</evidence>
<gene>
    <name evidence="2" type="ORF">AMAG_17300</name>
</gene>
<sequence length="545" mass="61135">MMRPGTSARVPMTAMGERPLTQQGIGGMPKTGYGTSAGGGGGGRAVQDRSYWMAEIKQRLAALNLEMNKIRSDMNVLERENANYVNLEKRATGLSDELRDLQGQLGDYNTLIDRLQTGTDLEETHRAAKELAIKNNRDQEEIDTLFMGRQETERQIKVCEEQLAQEKDKASSRISERGPDAQAVWAQLETDNTRLLADIAQHQTALTGAQAKQTQLERDLQQDPARQKTWSLQEKKRQLQTKLQDMATADQAGAAVDTKEAILEEIKKNNAEIANIERNLADLERTRQALATQIQQLDSTVSEEKAAKFEELTRKDKEMTSYLAEAPALLQAEAERTKVMQAEIVALLAGLHDLSGTTLGTAADLQTMTGDLAEKEKELTNAERTQRHLDSERERLMGDLDRVHQLETKIDAERVALQKRVETLNAELRSFGDVDRIQRELTAKHTALAAELTQRRTARRWTKQQLTMQTTRYELKKAQLQDNETQRQLAALETKWKQLEANNAAARELIVDKTAEAEYSNVQSSVMALVGECLEQNVMMVGLAP</sequence>
<reference evidence="2 3" key="1">
    <citation type="submission" date="2009-11" db="EMBL/GenBank/DDBJ databases">
        <title>Annotation of Allomyces macrogynus ATCC 38327.</title>
        <authorList>
            <consortium name="The Broad Institute Genome Sequencing Platform"/>
            <person name="Russ C."/>
            <person name="Cuomo C."/>
            <person name="Burger G."/>
            <person name="Gray M.W."/>
            <person name="Holland P.W.H."/>
            <person name="King N."/>
            <person name="Lang F.B.F."/>
            <person name="Roger A.J."/>
            <person name="Ruiz-Trillo I."/>
            <person name="Young S.K."/>
            <person name="Zeng Q."/>
            <person name="Gargeya S."/>
            <person name="Fitzgerald M."/>
            <person name="Haas B."/>
            <person name="Abouelleil A."/>
            <person name="Alvarado L."/>
            <person name="Arachchi H.M."/>
            <person name="Berlin A."/>
            <person name="Chapman S.B."/>
            <person name="Gearin G."/>
            <person name="Goldberg J."/>
            <person name="Griggs A."/>
            <person name="Gujja S."/>
            <person name="Hansen M."/>
            <person name="Heiman D."/>
            <person name="Howarth C."/>
            <person name="Larimer J."/>
            <person name="Lui A."/>
            <person name="MacDonald P.J.P."/>
            <person name="McCowen C."/>
            <person name="Montmayeur A."/>
            <person name="Murphy C."/>
            <person name="Neiman D."/>
            <person name="Pearson M."/>
            <person name="Priest M."/>
            <person name="Roberts A."/>
            <person name="Saif S."/>
            <person name="Shea T."/>
            <person name="Sisk P."/>
            <person name="Stolte C."/>
            <person name="Sykes S."/>
            <person name="Wortman J."/>
            <person name="Nusbaum C."/>
            <person name="Birren B."/>
        </authorList>
    </citation>
    <scope>NUCLEOTIDE SEQUENCE [LARGE SCALE GENOMIC DNA]</scope>
    <source>
        <strain evidence="2 3">ATCC 38327</strain>
    </source>
</reference>
<dbReference type="AlphaFoldDB" id="A0A0L0TEE4"/>
<evidence type="ECO:0000313" key="3">
    <source>
        <dbReference type="Proteomes" id="UP000054350"/>
    </source>
</evidence>
<feature type="coiled-coil region" evidence="1">
    <location>
        <begin position="365"/>
        <end position="392"/>
    </location>
</feature>
<proteinExistence type="predicted"/>
<keyword evidence="3" id="KW-1185">Reference proteome</keyword>
<organism evidence="2 3">
    <name type="scientific">Allomyces macrogynus (strain ATCC 38327)</name>
    <name type="common">Allomyces javanicus var. macrogynus</name>
    <dbReference type="NCBI Taxonomy" id="578462"/>
    <lineage>
        <taxon>Eukaryota</taxon>
        <taxon>Fungi</taxon>
        <taxon>Fungi incertae sedis</taxon>
        <taxon>Blastocladiomycota</taxon>
        <taxon>Blastocladiomycetes</taxon>
        <taxon>Blastocladiales</taxon>
        <taxon>Blastocladiaceae</taxon>
        <taxon>Allomyces</taxon>
    </lineage>
</organism>
<protein>
    <submittedName>
        <fullName evidence="2">Uncharacterized protein</fullName>
    </submittedName>
</protein>
<dbReference type="GO" id="GO:0030992">
    <property type="term" value="C:intraciliary transport particle B"/>
    <property type="evidence" value="ECO:0007669"/>
    <property type="project" value="InterPro"/>
</dbReference>
<dbReference type="GO" id="GO:0035735">
    <property type="term" value="P:intraciliary transport involved in cilium assembly"/>
    <property type="evidence" value="ECO:0007669"/>
    <property type="project" value="TreeGrafter"/>
</dbReference>
<dbReference type="GO" id="GO:0005929">
    <property type="term" value="C:cilium"/>
    <property type="evidence" value="ECO:0007669"/>
    <property type="project" value="TreeGrafter"/>
</dbReference>
<dbReference type="VEuPathDB" id="FungiDB:AMAG_17300"/>
<dbReference type="OMA" id="THAMDPQ"/>
<dbReference type="GO" id="GO:0048487">
    <property type="term" value="F:beta-tubulin binding"/>
    <property type="evidence" value="ECO:0007669"/>
    <property type="project" value="InterPro"/>
</dbReference>
<keyword evidence="1" id="KW-0175">Coiled coil</keyword>
<reference evidence="3" key="2">
    <citation type="submission" date="2009-11" db="EMBL/GenBank/DDBJ databases">
        <title>The Genome Sequence of Allomyces macrogynus strain ATCC 38327.</title>
        <authorList>
            <consortium name="The Broad Institute Genome Sequencing Platform"/>
            <person name="Russ C."/>
            <person name="Cuomo C."/>
            <person name="Shea T."/>
            <person name="Young S.K."/>
            <person name="Zeng Q."/>
            <person name="Koehrsen M."/>
            <person name="Haas B."/>
            <person name="Borodovsky M."/>
            <person name="Guigo R."/>
            <person name="Alvarado L."/>
            <person name="Berlin A."/>
            <person name="Borenstein D."/>
            <person name="Chen Z."/>
            <person name="Engels R."/>
            <person name="Freedman E."/>
            <person name="Gellesch M."/>
            <person name="Goldberg J."/>
            <person name="Griggs A."/>
            <person name="Gujja S."/>
            <person name="Heiman D."/>
            <person name="Hepburn T."/>
            <person name="Howarth C."/>
            <person name="Jen D."/>
            <person name="Larson L."/>
            <person name="Lewis B."/>
            <person name="Mehta T."/>
            <person name="Park D."/>
            <person name="Pearson M."/>
            <person name="Roberts A."/>
            <person name="Saif S."/>
            <person name="Shenoy N."/>
            <person name="Sisk P."/>
            <person name="Stolte C."/>
            <person name="Sykes S."/>
            <person name="Walk T."/>
            <person name="White J."/>
            <person name="Yandava C."/>
            <person name="Burger G."/>
            <person name="Gray M.W."/>
            <person name="Holland P.W.H."/>
            <person name="King N."/>
            <person name="Lang F.B.F."/>
            <person name="Roger A.J."/>
            <person name="Ruiz-Trillo I."/>
            <person name="Lander E."/>
            <person name="Nusbaum C."/>
        </authorList>
    </citation>
    <scope>NUCLEOTIDE SEQUENCE [LARGE SCALE GENOMIC DNA]</scope>
    <source>
        <strain evidence="3">ATCC 38327</strain>
    </source>
</reference>
<dbReference type="OrthoDB" id="444379at2759"/>
<evidence type="ECO:0000313" key="2">
    <source>
        <dbReference type="EMBL" id="KNE73031.1"/>
    </source>
</evidence>
<dbReference type="PANTHER" id="PTHR31432">
    <property type="entry name" value="INTRAFLAGELLAR TRANSPORT PROTEIN 74 HOMOLOG"/>
    <property type="match status" value="1"/>
</dbReference>
<dbReference type="STRING" id="578462.A0A0L0TEE4"/>
<feature type="coiled-coil region" evidence="1">
    <location>
        <begin position="53"/>
        <end position="169"/>
    </location>
</feature>
<name>A0A0L0TEE4_ALLM3</name>